<dbReference type="AlphaFoldDB" id="A0A3S1D523"/>
<dbReference type="Proteomes" id="UP000272464">
    <property type="component" value="Unassembled WGS sequence"/>
</dbReference>
<organism evidence="1 2">
    <name type="scientific">Paenibacillus zeisoli</name>
    <dbReference type="NCBI Taxonomy" id="2496267"/>
    <lineage>
        <taxon>Bacteria</taxon>
        <taxon>Bacillati</taxon>
        <taxon>Bacillota</taxon>
        <taxon>Bacilli</taxon>
        <taxon>Bacillales</taxon>
        <taxon>Paenibacillaceae</taxon>
        <taxon>Paenibacillus</taxon>
    </lineage>
</organism>
<name>A0A3S1D523_9BACL</name>
<reference evidence="1 2" key="1">
    <citation type="submission" date="2018-12" db="EMBL/GenBank/DDBJ databases">
        <authorList>
            <person name="Sun L."/>
            <person name="Chen Z."/>
        </authorList>
    </citation>
    <scope>NUCLEOTIDE SEQUENCE [LARGE SCALE GENOMIC DNA]</scope>
    <source>
        <strain evidence="1 2">3-5-3</strain>
    </source>
</reference>
<keyword evidence="2" id="KW-1185">Reference proteome</keyword>
<accession>A0A3S1D523</accession>
<dbReference type="OrthoDB" id="2628102at2"/>
<gene>
    <name evidence="1" type="ORF">EJP77_11550</name>
</gene>
<dbReference type="RefSeq" id="WP_127199401.1">
    <property type="nucleotide sequence ID" value="NZ_RZNX01000004.1"/>
</dbReference>
<evidence type="ECO:0000313" key="2">
    <source>
        <dbReference type="Proteomes" id="UP000272464"/>
    </source>
</evidence>
<evidence type="ECO:0000313" key="1">
    <source>
        <dbReference type="EMBL" id="RUT30469.1"/>
    </source>
</evidence>
<dbReference type="EMBL" id="RZNX01000004">
    <property type="protein sequence ID" value="RUT30469.1"/>
    <property type="molecule type" value="Genomic_DNA"/>
</dbReference>
<proteinExistence type="predicted"/>
<sequence length="105" mass="11935">MSKFKSELTRRYLLNSNSREVKDEVVKNNQDVELGQDIDAVSDVRAVRGADHDRNLVIGANVEFASEAEASGELEGESSALHNDIFLSNWDGKEKTHEFYRRSYE</sequence>
<protein>
    <submittedName>
        <fullName evidence="1">Uncharacterized protein</fullName>
    </submittedName>
</protein>
<comment type="caution">
    <text evidence="1">The sequence shown here is derived from an EMBL/GenBank/DDBJ whole genome shotgun (WGS) entry which is preliminary data.</text>
</comment>